<keyword evidence="2" id="KW-1185">Reference proteome</keyword>
<keyword evidence="1" id="KW-1133">Transmembrane helix</keyword>
<reference evidence="3" key="1">
    <citation type="submission" date="2016-11" db="UniProtKB">
        <authorList>
            <consortium name="WormBaseParasite"/>
        </authorList>
    </citation>
    <scope>IDENTIFICATION</scope>
</reference>
<accession>A0A1I8BTD0</accession>
<proteinExistence type="predicted"/>
<dbReference type="Proteomes" id="UP000095281">
    <property type="component" value="Unplaced"/>
</dbReference>
<organism evidence="2 3">
    <name type="scientific">Meloidogyne hapla</name>
    <name type="common">Root-knot nematode worm</name>
    <dbReference type="NCBI Taxonomy" id="6305"/>
    <lineage>
        <taxon>Eukaryota</taxon>
        <taxon>Metazoa</taxon>
        <taxon>Ecdysozoa</taxon>
        <taxon>Nematoda</taxon>
        <taxon>Chromadorea</taxon>
        <taxon>Rhabditida</taxon>
        <taxon>Tylenchina</taxon>
        <taxon>Tylenchomorpha</taxon>
        <taxon>Tylenchoidea</taxon>
        <taxon>Meloidogynidae</taxon>
        <taxon>Meloidogyninae</taxon>
        <taxon>Meloidogyne</taxon>
    </lineage>
</organism>
<dbReference type="WBParaSite" id="MhA1_Contig565.frz3.gene2">
    <property type="protein sequence ID" value="MhA1_Contig565.frz3.gene2"/>
    <property type="gene ID" value="MhA1_Contig565.frz3.gene2"/>
</dbReference>
<name>A0A1I8BTD0_MELHA</name>
<keyword evidence="1" id="KW-0812">Transmembrane</keyword>
<feature type="transmembrane region" description="Helical" evidence="1">
    <location>
        <begin position="118"/>
        <end position="139"/>
    </location>
</feature>
<sequence>MAAPMSDWLEHMNYASQKTLDLMRLSGPVGALVAAGVSTVLSPESKEYAALKKLNEDMKRGFNKVEVRLQSIQAKVFEKIDASKYYSHVTSSIVGLESIVDLATNPIYSGHKRIKRNLIGACLSVTGPKGILAVCFSYFTK</sequence>
<protein>
    <submittedName>
        <fullName evidence="3">ATG_C domain-containing protein</fullName>
    </submittedName>
</protein>
<evidence type="ECO:0000313" key="3">
    <source>
        <dbReference type="WBParaSite" id="MhA1_Contig565.frz3.gene2"/>
    </source>
</evidence>
<keyword evidence="1" id="KW-0472">Membrane</keyword>
<dbReference type="AlphaFoldDB" id="A0A1I8BTD0"/>
<evidence type="ECO:0000313" key="2">
    <source>
        <dbReference type="Proteomes" id="UP000095281"/>
    </source>
</evidence>
<evidence type="ECO:0000256" key="1">
    <source>
        <dbReference type="SAM" id="Phobius"/>
    </source>
</evidence>